<reference evidence="1 2" key="1">
    <citation type="journal article" date="2018" name="Mol. Plant">
        <title>The genome of Artemisia annua provides insight into the evolution of Asteraceae family and artemisinin biosynthesis.</title>
        <authorList>
            <person name="Shen Q."/>
            <person name="Zhang L."/>
            <person name="Liao Z."/>
            <person name="Wang S."/>
            <person name="Yan T."/>
            <person name="Shi P."/>
            <person name="Liu M."/>
            <person name="Fu X."/>
            <person name="Pan Q."/>
            <person name="Wang Y."/>
            <person name="Lv Z."/>
            <person name="Lu X."/>
            <person name="Zhang F."/>
            <person name="Jiang W."/>
            <person name="Ma Y."/>
            <person name="Chen M."/>
            <person name="Hao X."/>
            <person name="Li L."/>
            <person name="Tang Y."/>
            <person name="Lv G."/>
            <person name="Zhou Y."/>
            <person name="Sun X."/>
            <person name="Brodelius P.E."/>
            <person name="Rose J.K.C."/>
            <person name="Tang K."/>
        </authorList>
    </citation>
    <scope>NUCLEOTIDE SEQUENCE [LARGE SCALE GENOMIC DNA]</scope>
    <source>
        <strain evidence="2">cv. Huhao1</strain>
        <tissue evidence="1">Leaf</tissue>
    </source>
</reference>
<evidence type="ECO:0000313" key="2">
    <source>
        <dbReference type="Proteomes" id="UP000245207"/>
    </source>
</evidence>
<accession>A0A2U1PSW9</accession>
<organism evidence="1 2">
    <name type="scientific">Artemisia annua</name>
    <name type="common">Sweet wormwood</name>
    <dbReference type="NCBI Taxonomy" id="35608"/>
    <lineage>
        <taxon>Eukaryota</taxon>
        <taxon>Viridiplantae</taxon>
        <taxon>Streptophyta</taxon>
        <taxon>Embryophyta</taxon>
        <taxon>Tracheophyta</taxon>
        <taxon>Spermatophyta</taxon>
        <taxon>Magnoliopsida</taxon>
        <taxon>eudicotyledons</taxon>
        <taxon>Gunneridae</taxon>
        <taxon>Pentapetalae</taxon>
        <taxon>asterids</taxon>
        <taxon>campanulids</taxon>
        <taxon>Asterales</taxon>
        <taxon>Asteraceae</taxon>
        <taxon>Asteroideae</taxon>
        <taxon>Anthemideae</taxon>
        <taxon>Artemisiinae</taxon>
        <taxon>Artemisia</taxon>
    </lineage>
</organism>
<sequence>MAVSSKNKDFSKIVITDDMVDYVLGKYSNKCYDDEEMTQVILEDLWQRENDQHDVAKDKVLESLETLGKRVSKFEVMFGSLKEIKEAKMAMEAEAIVKPDEVLEGPRRHRNHTNKKRT</sequence>
<evidence type="ECO:0000313" key="1">
    <source>
        <dbReference type="EMBL" id="PWA88859.1"/>
    </source>
</evidence>
<dbReference type="Proteomes" id="UP000245207">
    <property type="component" value="Unassembled WGS sequence"/>
</dbReference>
<dbReference type="AlphaFoldDB" id="A0A2U1PSW9"/>
<gene>
    <name evidence="1" type="ORF">CTI12_AA117010</name>
</gene>
<protein>
    <submittedName>
        <fullName evidence="1">Uncharacterized protein</fullName>
    </submittedName>
</protein>
<name>A0A2U1PSW9_ARTAN</name>
<keyword evidence="2" id="KW-1185">Reference proteome</keyword>
<dbReference type="EMBL" id="PKPP01000772">
    <property type="protein sequence ID" value="PWA88859.1"/>
    <property type="molecule type" value="Genomic_DNA"/>
</dbReference>
<proteinExistence type="predicted"/>
<comment type="caution">
    <text evidence="1">The sequence shown here is derived from an EMBL/GenBank/DDBJ whole genome shotgun (WGS) entry which is preliminary data.</text>
</comment>